<sequence>MIVKEDFIHLEHTLDHYAKEKKLKSKEAKSLLDQYFDLIIDYFKQINDQNTLDFSDLSNYAVVPMNFEERYDYMIARKYHFMGYSQMKTLKTELIKMNASYQIRRKNNHS</sequence>
<comment type="caution">
    <text evidence="2">The sequence shown here is derived from an EMBL/GenBank/DDBJ whole genome shotgun (WGS) entry which is preliminary data.</text>
</comment>
<proteinExistence type="predicted"/>
<gene>
    <name evidence="2" type="ORF">BU058_05245</name>
</gene>
<evidence type="ECO:0000313" key="2">
    <source>
        <dbReference type="EMBL" id="PTI76146.1"/>
    </source>
</evidence>
<accession>A0A9Q6MVH3</accession>
<dbReference type="AlphaFoldDB" id="A0A9Q6MVH3"/>
<feature type="domain" description="YpoC-like" evidence="1">
    <location>
        <begin position="7"/>
        <end position="106"/>
    </location>
</feature>
<dbReference type="InterPro" id="IPR048427">
    <property type="entry name" value="YpoC"/>
</dbReference>
<name>A0A9Q6MVH3_9STAP</name>
<dbReference type="EMBL" id="PZFQ01000013">
    <property type="protein sequence ID" value="PTI76146.1"/>
    <property type="molecule type" value="Genomic_DNA"/>
</dbReference>
<dbReference type="Proteomes" id="UP000241960">
    <property type="component" value="Unassembled WGS sequence"/>
</dbReference>
<organism evidence="2 3">
    <name type="scientific">Staphylococcus succinus</name>
    <dbReference type="NCBI Taxonomy" id="61015"/>
    <lineage>
        <taxon>Bacteria</taxon>
        <taxon>Bacillati</taxon>
        <taxon>Bacillota</taxon>
        <taxon>Bacilli</taxon>
        <taxon>Bacillales</taxon>
        <taxon>Staphylococcaceae</taxon>
        <taxon>Staphylococcus</taxon>
    </lineage>
</organism>
<reference evidence="2 3" key="1">
    <citation type="journal article" date="2016" name="Front. Microbiol.">
        <title>Comprehensive Phylogenetic Analysis of Bovine Non-aureus Staphylococci Species Based on Whole-Genome Sequencing.</title>
        <authorList>
            <person name="Naushad S."/>
            <person name="Barkema H.W."/>
            <person name="Luby C."/>
            <person name="Condas L.A."/>
            <person name="Nobrega D.B."/>
            <person name="Carson D.A."/>
            <person name="De Buck J."/>
        </authorList>
    </citation>
    <scope>NUCLEOTIDE SEQUENCE [LARGE SCALE GENOMIC DNA]</scope>
    <source>
        <strain evidence="2 3">SNUC 1231</strain>
    </source>
</reference>
<dbReference type="RefSeq" id="WP_073504445.1">
    <property type="nucleotide sequence ID" value="NZ_CP018199.1"/>
</dbReference>
<evidence type="ECO:0000259" key="1">
    <source>
        <dbReference type="Pfam" id="PF21747"/>
    </source>
</evidence>
<dbReference type="Pfam" id="PF21747">
    <property type="entry name" value="YpoC"/>
    <property type="match status" value="1"/>
</dbReference>
<protein>
    <recommendedName>
        <fullName evidence="1">YpoC-like domain-containing protein</fullName>
    </recommendedName>
</protein>
<evidence type="ECO:0000313" key="3">
    <source>
        <dbReference type="Proteomes" id="UP000241960"/>
    </source>
</evidence>